<dbReference type="AlphaFoldDB" id="A0A7I8V7U6"/>
<keyword evidence="5" id="KW-0636">Prenylation</keyword>
<dbReference type="PROSITE" id="PS51421">
    <property type="entry name" value="RAS"/>
    <property type="match status" value="1"/>
</dbReference>
<keyword evidence="4" id="KW-0449">Lipoprotein</keyword>
<reference evidence="6 7" key="1">
    <citation type="submission" date="2020-08" db="EMBL/GenBank/DDBJ databases">
        <authorList>
            <person name="Hejnol A."/>
        </authorList>
    </citation>
    <scope>NUCLEOTIDE SEQUENCE [LARGE SCALE GENOMIC DNA]</scope>
</reference>
<evidence type="ECO:0000313" key="6">
    <source>
        <dbReference type="EMBL" id="CAD5111752.1"/>
    </source>
</evidence>
<dbReference type="SMART" id="SM00174">
    <property type="entry name" value="RHO"/>
    <property type="match status" value="1"/>
</dbReference>
<dbReference type="OrthoDB" id="6232500at2759"/>
<gene>
    <name evidence="6" type="ORF">DGYR_LOCUS995</name>
</gene>
<comment type="caution">
    <text evidence="6">The sequence shown here is derived from an EMBL/GenBank/DDBJ whole genome shotgun (WGS) entry which is preliminary data.</text>
</comment>
<dbReference type="InterPro" id="IPR001806">
    <property type="entry name" value="Small_GTPase"/>
</dbReference>
<keyword evidence="3" id="KW-0342">GTP-binding</keyword>
<dbReference type="SMART" id="SM00177">
    <property type="entry name" value="ARF"/>
    <property type="match status" value="1"/>
</dbReference>
<dbReference type="FunFam" id="3.40.50.300:FF:001129">
    <property type="entry name" value="ras-related protein Rab-44 isoform X2"/>
    <property type="match status" value="1"/>
</dbReference>
<dbReference type="Gene3D" id="3.40.50.300">
    <property type="entry name" value="P-loop containing nucleotide triphosphate hydrolases"/>
    <property type="match status" value="1"/>
</dbReference>
<dbReference type="SUPFAM" id="SSF52540">
    <property type="entry name" value="P-loop containing nucleoside triphosphate hydrolases"/>
    <property type="match status" value="1"/>
</dbReference>
<protein>
    <submittedName>
        <fullName evidence="6">DgyrCDS1031</fullName>
    </submittedName>
</protein>
<dbReference type="NCBIfam" id="TIGR00231">
    <property type="entry name" value="small_GTP"/>
    <property type="match status" value="1"/>
</dbReference>
<dbReference type="GO" id="GO:0005525">
    <property type="term" value="F:GTP binding"/>
    <property type="evidence" value="ECO:0007669"/>
    <property type="project" value="UniProtKB-KW"/>
</dbReference>
<dbReference type="InterPro" id="IPR027417">
    <property type="entry name" value="P-loop_NTPase"/>
</dbReference>
<dbReference type="Pfam" id="PF00071">
    <property type="entry name" value="Ras"/>
    <property type="match status" value="1"/>
</dbReference>
<dbReference type="EMBL" id="CAJFCJ010000002">
    <property type="protein sequence ID" value="CAD5111752.1"/>
    <property type="molecule type" value="Genomic_DNA"/>
</dbReference>
<evidence type="ECO:0000256" key="5">
    <source>
        <dbReference type="ARBA" id="ARBA00023289"/>
    </source>
</evidence>
<accession>A0A7I8V7U6</accession>
<proteinExistence type="inferred from homology"/>
<dbReference type="CDD" id="cd00154">
    <property type="entry name" value="Rab"/>
    <property type="match status" value="1"/>
</dbReference>
<evidence type="ECO:0000256" key="4">
    <source>
        <dbReference type="ARBA" id="ARBA00023288"/>
    </source>
</evidence>
<dbReference type="PANTHER" id="PTHR47980">
    <property type="entry name" value="LD44762P"/>
    <property type="match status" value="1"/>
</dbReference>
<dbReference type="SMART" id="SM00175">
    <property type="entry name" value="RAB"/>
    <property type="match status" value="1"/>
</dbReference>
<dbReference type="InterPro" id="IPR005225">
    <property type="entry name" value="Small_GTP-bd"/>
</dbReference>
<dbReference type="SMART" id="SM00173">
    <property type="entry name" value="RAS"/>
    <property type="match status" value="1"/>
</dbReference>
<dbReference type="InterPro" id="IPR050305">
    <property type="entry name" value="Small_GTPase_Rab"/>
</dbReference>
<dbReference type="PRINTS" id="PR00449">
    <property type="entry name" value="RASTRNSFRMNG"/>
</dbReference>
<evidence type="ECO:0000256" key="1">
    <source>
        <dbReference type="ARBA" id="ARBA00006270"/>
    </source>
</evidence>
<name>A0A7I8V7U6_9ANNE</name>
<dbReference type="GO" id="GO:0003924">
    <property type="term" value="F:GTPase activity"/>
    <property type="evidence" value="ECO:0007669"/>
    <property type="project" value="InterPro"/>
</dbReference>
<dbReference type="SMART" id="SM00176">
    <property type="entry name" value="RAN"/>
    <property type="match status" value="1"/>
</dbReference>
<dbReference type="PROSITE" id="PS51417">
    <property type="entry name" value="ARF"/>
    <property type="match status" value="1"/>
</dbReference>
<organism evidence="6 7">
    <name type="scientific">Dimorphilus gyrociliatus</name>
    <dbReference type="NCBI Taxonomy" id="2664684"/>
    <lineage>
        <taxon>Eukaryota</taxon>
        <taxon>Metazoa</taxon>
        <taxon>Spiralia</taxon>
        <taxon>Lophotrochozoa</taxon>
        <taxon>Annelida</taxon>
        <taxon>Polychaeta</taxon>
        <taxon>Polychaeta incertae sedis</taxon>
        <taxon>Dinophilidae</taxon>
        <taxon>Dimorphilus</taxon>
    </lineage>
</organism>
<evidence type="ECO:0000313" key="7">
    <source>
        <dbReference type="Proteomes" id="UP000549394"/>
    </source>
</evidence>
<keyword evidence="2" id="KW-0547">Nucleotide-binding</keyword>
<keyword evidence="7" id="KW-1185">Reference proteome</keyword>
<dbReference type="PROSITE" id="PS51419">
    <property type="entry name" value="RAB"/>
    <property type="match status" value="1"/>
</dbReference>
<sequence>MSRKHVKIDDDVDVTYKVLIIGETSVGKTCILRNLSGKGFNFSTLSTVGIDFENVVFSVRGVNILLKIWDTAGQEQFRAITKSYYRGAEAVVLVYDVTNKSSFDKLNSWIDSVVEDLVDNNIKNIKIPFYLMGNKIDLIENRVVDAESGQAFSNMQAADRFFEVSAKTGSNISQAFKKLAEDILLANNPELVSDYVSAECVIENDLQSNCFCKCYCEACTKCECKSTRNKVSRRVFSKYAKKPNSKKIGLKSTRSIVRLASEIDMRDKSKCSDCKKL</sequence>
<dbReference type="Proteomes" id="UP000549394">
    <property type="component" value="Unassembled WGS sequence"/>
</dbReference>
<comment type="similarity">
    <text evidence="1">Belongs to the small GTPase superfamily. Rab family.</text>
</comment>
<evidence type="ECO:0000256" key="3">
    <source>
        <dbReference type="ARBA" id="ARBA00023134"/>
    </source>
</evidence>
<evidence type="ECO:0000256" key="2">
    <source>
        <dbReference type="ARBA" id="ARBA00022741"/>
    </source>
</evidence>